<reference evidence="1 2" key="1">
    <citation type="submission" date="2016-08" db="EMBL/GenBank/DDBJ databases">
        <title>Novel Firmicute Genomes.</title>
        <authorList>
            <person name="Poppleton D.I."/>
            <person name="Gribaldo S."/>
        </authorList>
    </citation>
    <scope>NUCLEOTIDE SEQUENCE [LARGE SCALE GENOMIC DNA]</scope>
    <source>
        <strain evidence="1 2">RAOx-1</strain>
    </source>
</reference>
<protein>
    <submittedName>
        <fullName evidence="1">Uncharacterized protein</fullName>
    </submittedName>
</protein>
<dbReference type="EMBL" id="MCHY01000006">
    <property type="protein sequence ID" value="RKD25808.1"/>
    <property type="molecule type" value="Genomic_DNA"/>
</dbReference>
<dbReference type="Proteomes" id="UP000284219">
    <property type="component" value="Unassembled WGS sequence"/>
</dbReference>
<evidence type="ECO:0000313" key="1">
    <source>
        <dbReference type="EMBL" id="RKD25808.1"/>
    </source>
</evidence>
<organism evidence="1 2">
    <name type="scientific">Ammoniphilus oxalaticus</name>
    <dbReference type="NCBI Taxonomy" id="66863"/>
    <lineage>
        <taxon>Bacteria</taxon>
        <taxon>Bacillati</taxon>
        <taxon>Bacillota</taxon>
        <taxon>Bacilli</taxon>
        <taxon>Bacillales</taxon>
        <taxon>Paenibacillaceae</taxon>
        <taxon>Aneurinibacillus group</taxon>
        <taxon>Ammoniphilus</taxon>
    </lineage>
</organism>
<proteinExistence type="predicted"/>
<name>A0A419SND6_9BACL</name>
<comment type="caution">
    <text evidence="1">The sequence shown here is derived from an EMBL/GenBank/DDBJ whole genome shotgun (WGS) entry which is preliminary data.</text>
</comment>
<keyword evidence="2" id="KW-1185">Reference proteome</keyword>
<gene>
    <name evidence="1" type="ORF">BEP19_02400</name>
</gene>
<evidence type="ECO:0000313" key="2">
    <source>
        <dbReference type="Proteomes" id="UP000284219"/>
    </source>
</evidence>
<dbReference type="AlphaFoldDB" id="A0A419SND6"/>
<accession>A0A419SND6</accession>
<sequence length="61" mass="7088">MSISKVDKLLKAIGKACFIRYYYEFKKLAEGNGSNMDVVNRMKEDYTFKSKQTRTSKGKKI</sequence>